<evidence type="ECO:0000313" key="2">
    <source>
        <dbReference type="EMBL" id="KAK4182725.1"/>
    </source>
</evidence>
<feature type="region of interest" description="Disordered" evidence="1">
    <location>
        <begin position="229"/>
        <end position="252"/>
    </location>
</feature>
<accession>A0AAN7AE76</accession>
<reference evidence="2" key="2">
    <citation type="submission" date="2023-05" db="EMBL/GenBank/DDBJ databases">
        <authorList>
            <consortium name="Lawrence Berkeley National Laboratory"/>
            <person name="Steindorff A."/>
            <person name="Hensen N."/>
            <person name="Bonometti L."/>
            <person name="Westerberg I."/>
            <person name="Brannstrom I.O."/>
            <person name="Guillou S."/>
            <person name="Cros-Aarteil S."/>
            <person name="Calhoun S."/>
            <person name="Haridas S."/>
            <person name="Kuo A."/>
            <person name="Mondo S."/>
            <person name="Pangilinan J."/>
            <person name="Riley R."/>
            <person name="Labutti K."/>
            <person name="Andreopoulos B."/>
            <person name="Lipzen A."/>
            <person name="Chen C."/>
            <person name="Yanf M."/>
            <person name="Daum C."/>
            <person name="Ng V."/>
            <person name="Clum A."/>
            <person name="Ohm R."/>
            <person name="Martin F."/>
            <person name="Silar P."/>
            <person name="Natvig D."/>
            <person name="Lalanne C."/>
            <person name="Gautier V."/>
            <person name="Ament-Velasquez S.L."/>
            <person name="Kruys A."/>
            <person name="Hutchinson M.I."/>
            <person name="Powell A.J."/>
            <person name="Barry K."/>
            <person name="Miller A.N."/>
            <person name="Grigoriev I.V."/>
            <person name="Debuchy R."/>
            <person name="Gladieux P."/>
            <person name="Thoren M.H."/>
            <person name="Johannesson H."/>
        </authorList>
    </citation>
    <scope>NUCLEOTIDE SEQUENCE</scope>
    <source>
        <strain evidence="2">PSN309</strain>
    </source>
</reference>
<comment type="caution">
    <text evidence="2">The sequence shown here is derived from an EMBL/GenBank/DDBJ whole genome shotgun (WGS) entry which is preliminary data.</text>
</comment>
<feature type="region of interest" description="Disordered" evidence="1">
    <location>
        <begin position="173"/>
        <end position="200"/>
    </location>
</feature>
<gene>
    <name evidence="2" type="ORF">QBC35DRAFT_144011</name>
</gene>
<dbReference type="EMBL" id="MU864618">
    <property type="protein sequence ID" value="KAK4182725.1"/>
    <property type="molecule type" value="Genomic_DNA"/>
</dbReference>
<feature type="region of interest" description="Disordered" evidence="1">
    <location>
        <begin position="111"/>
        <end position="144"/>
    </location>
</feature>
<evidence type="ECO:0000256" key="1">
    <source>
        <dbReference type="SAM" id="MobiDB-lite"/>
    </source>
</evidence>
<name>A0AAN7AE76_9PEZI</name>
<sequence>MSRPANAAVRERRRRSTPMDLEQLNVMKALTAAEHSRRQFVLNFAASKETNLLIPGQKAIAVKMAEESVASWLNHNGLNPVSSDFFKFSVDAQLWTKHVGTDVDFPFAFMRNTPEGMPSPGEISPGSPRRRTDIKRPTSDVYPVDEAIEVRSDDQSSLSTVPSHTKAELPEAQLPRKQMQQASVKPVPPPVPTLSPFSSLKRQSMIAETAKDKRRSLSLTSIDDIKMSSHKQDKVPFLSKLGRSWSRRMSAN</sequence>
<reference evidence="2" key="1">
    <citation type="journal article" date="2023" name="Mol. Phylogenet. Evol.">
        <title>Genome-scale phylogeny and comparative genomics of the fungal order Sordariales.</title>
        <authorList>
            <person name="Hensen N."/>
            <person name="Bonometti L."/>
            <person name="Westerberg I."/>
            <person name="Brannstrom I.O."/>
            <person name="Guillou S."/>
            <person name="Cros-Aarteil S."/>
            <person name="Calhoun S."/>
            <person name="Haridas S."/>
            <person name="Kuo A."/>
            <person name="Mondo S."/>
            <person name="Pangilinan J."/>
            <person name="Riley R."/>
            <person name="LaButti K."/>
            <person name="Andreopoulos B."/>
            <person name="Lipzen A."/>
            <person name="Chen C."/>
            <person name="Yan M."/>
            <person name="Daum C."/>
            <person name="Ng V."/>
            <person name="Clum A."/>
            <person name="Steindorff A."/>
            <person name="Ohm R.A."/>
            <person name="Martin F."/>
            <person name="Silar P."/>
            <person name="Natvig D.O."/>
            <person name="Lalanne C."/>
            <person name="Gautier V."/>
            <person name="Ament-Velasquez S.L."/>
            <person name="Kruys A."/>
            <person name="Hutchinson M.I."/>
            <person name="Powell A.J."/>
            <person name="Barry K."/>
            <person name="Miller A.N."/>
            <person name="Grigoriev I.V."/>
            <person name="Debuchy R."/>
            <person name="Gladieux P."/>
            <person name="Hiltunen Thoren M."/>
            <person name="Johannesson H."/>
        </authorList>
    </citation>
    <scope>NUCLEOTIDE SEQUENCE</scope>
    <source>
        <strain evidence="2">PSN309</strain>
    </source>
</reference>
<organism evidence="2 3">
    <name type="scientific">Podospora australis</name>
    <dbReference type="NCBI Taxonomy" id="1536484"/>
    <lineage>
        <taxon>Eukaryota</taxon>
        <taxon>Fungi</taxon>
        <taxon>Dikarya</taxon>
        <taxon>Ascomycota</taxon>
        <taxon>Pezizomycotina</taxon>
        <taxon>Sordariomycetes</taxon>
        <taxon>Sordariomycetidae</taxon>
        <taxon>Sordariales</taxon>
        <taxon>Podosporaceae</taxon>
        <taxon>Podospora</taxon>
    </lineage>
</organism>
<evidence type="ECO:0000313" key="3">
    <source>
        <dbReference type="Proteomes" id="UP001302126"/>
    </source>
</evidence>
<dbReference type="AlphaFoldDB" id="A0AAN7AE76"/>
<proteinExistence type="predicted"/>
<keyword evidence="3" id="KW-1185">Reference proteome</keyword>
<protein>
    <submittedName>
        <fullName evidence="2">Uncharacterized protein</fullName>
    </submittedName>
</protein>
<feature type="region of interest" description="Disordered" evidence="1">
    <location>
        <begin position="149"/>
        <end position="168"/>
    </location>
</feature>
<dbReference type="Proteomes" id="UP001302126">
    <property type="component" value="Unassembled WGS sequence"/>
</dbReference>